<evidence type="ECO:0000259" key="13">
    <source>
        <dbReference type="PROSITE" id="PS50004"/>
    </source>
</evidence>
<evidence type="ECO:0000256" key="6">
    <source>
        <dbReference type="ARBA" id="ARBA00022490"/>
    </source>
</evidence>
<dbReference type="SUPFAM" id="SSF49562">
    <property type="entry name" value="C2 domain (Calcium/lipid-binding domain, CaLB)"/>
    <property type="match status" value="2"/>
</dbReference>
<keyword evidence="9" id="KW-0106">Calcium</keyword>
<keyword evidence="6" id="KW-0963">Cytoplasm</keyword>
<dbReference type="CDD" id="cd04047">
    <property type="entry name" value="C2B_Copine"/>
    <property type="match status" value="1"/>
</dbReference>
<keyword evidence="10" id="KW-0472">Membrane</keyword>
<feature type="compositionally biased region" description="Polar residues" evidence="12">
    <location>
        <begin position="798"/>
        <end position="821"/>
    </location>
</feature>
<dbReference type="InterPro" id="IPR035892">
    <property type="entry name" value="C2_domain_sf"/>
</dbReference>
<comment type="caution">
    <text evidence="14">The sequence shown here is derived from an EMBL/GenBank/DDBJ whole genome shotgun (WGS) entry which is preliminary data.</text>
</comment>
<evidence type="ECO:0000256" key="1">
    <source>
        <dbReference type="ARBA" id="ARBA00004123"/>
    </source>
</evidence>
<dbReference type="GO" id="GO:0046872">
    <property type="term" value="F:metal ion binding"/>
    <property type="evidence" value="ECO:0007669"/>
    <property type="project" value="UniProtKB-KW"/>
</dbReference>
<dbReference type="InterPro" id="IPR036465">
    <property type="entry name" value="vWFA_dom_sf"/>
</dbReference>
<keyword evidence="15" id="KW-1185">Reference proteome</keyword>
<dbReference type="FunFam" id="2.60.40.150:FF:000042">
    <property type="entry name" value="Copine 3"/>
    <property type="match status" value="1"/>
</dbReference>
<dbReference type="GO" id="GO:0005544">
    <property type="term" value="F:calcium-dependent phospholipid binding"/>
    <property type="evidence" value="ECO:0007669"/>
    <property type="project" value="InterPro"/>
</dbReference>
<organism evidence="14 15">
    <name type="scientific">Clydaea vesicula</name>
    <dbReference type="NCBI Taxonomy" id="447962"/>
    <lineage>
        <taxon>Eukaryota</taxon>
        <taxon>Fungi</taxon>
        <taxon>Fungi incertae sedis</taxon>
        <taxon>Chytridiomycota</taxon>
        <taxon>Chytridiomycota incertae sedis</taxon>
        <taxon>Chytridiomycetes</taxon>
        <taxon>Lobulomycetales</taxon>
        <taxon>Lobulomycetaceae</taxon>
        <taxon>Clydaea</taxon>
    </lineage>
</organism>
<proteinExistence type="inferred from homology"/>
<dbReference type="InterPro" id="IPR037768">
    <property type="entry name" value="C2B_Copine"/>
</dbReference>
<keyword evidence="7" id="KW-0479">Metal-binding</keyword>
<sequence length="821" mass="92726">MQIAICANIFLRQGSCRLLFKSQNLTIAKIPYNEFEFVGYPSPSYRMNSTTLELRISCQNLFNPINPLNKISPQVILYIKSNQNQSWINLGKTETIKDSISPEFSKFFTIEYYFEEVQDLKFELINNDGHHNSESHAPIACIETTLANIVTNVGKTLKKKLKRGLFVIVAEEVILNQKEKCRFRFSARNLDKKDFFGKSDPYFTISKAKEDGSFTLVYRSDPIMKTLDPIWPRFDISLSELCAGDKKRNLRFQIFDWNKSGNHELIGSFNTNIEEILKKLKNNSIEFEIKNFDLMVKKKGYQNSGIFRIIQFDLIKIPSFLDYISGGMSLDFAVGIDFTASNGDILHPASLHFRNENSFNQYQQAILAIGRILEIYDSTKSFPCYGFGAKLGSLNAPTNHCFPLNGNEYFPEVNGCQGILEAYNFALNNYVILHGPTNFSPIIDAMADLVKRELLRFGNGSFYKVLLILTDGAVTDTDQTINSIIEASTLPFSIIIVGVGNKNDWNSLIHLTSVDGYLNNDDGFYKTAARDIVQFVPFIKNRANLAQVVLKEIPKQIVDYMVSHSIKPNPPQFNLSSDYLERNSNSLDRNSNSMGSYVQRLGSFSLTRSNSTHLLVHPNAYRMQEESVIRTDLDSPPEYTETATSTSVTNHSFSTLTQNRYPDIIDSNTVSPNLRPNYRSSTLFSTSGSSDSPNLHYIHSVTSNNINSSNFRSENSLGRSFTANSPPSFSSSPVLGFHLSEPFLEMSSNSLNERFQHLHINNVSGSNNYRSQTSPIPINSPPTNVNNGIHVLRGPRSPNFNKNHIHSNSNDNTSFVSRFLR</sequence>
<dbReference type="InterPro" id="IPR045052">
    <property type="entry name" value="Copine"/>
</dbReference>
<comment type="subcellular location">
    <subcellularLocation>
        <location evidence="2">Cell membrane</location>
    </subcellularLocation>
    <subcellularLocation>
        <location evidence="3">Cytoplasm</location>
    </subcellularLocation>
    <subcellularLocation>
        <location evidence="1">Nucleus</location>
    </subcellularLocation>
</comment>
<dbReference type="Proteomes" id="UP001211065">
    <property type="component" value="Unassembled WGS sequence"/>
</dbReference>
<feature type="domain" description="C2" evidence="13">
    <location>
        <begin position="160"/>
        <end position="287"/>
    </location>
</feature>
<evidence type="ECO:0000256" key="8">
    <source>
        <dbReference type="ARBA" id="ARBA00022737"/>
    </source>
</evidence>
<dbReference type="GO" id="GO:0005737">
    <property type="term" value="C:cytoplasm"/>
    <property type="evidence" value="ECO:0007669"/>
    <property type="project" value="UniProtKB-SubCell"/>
</dbReference>
<dbReference type="Pfam" id="PF07002">
    <property type="entry name" value="Copine"/>
    <property type="match status" value="1"/>
</dbReference>
<dbReference type="Gene3D" id="3.40.50.410">
    <property type="entry name" value="von Willebrand factor, type A domain"/>
    <property type="match status" value="1"/>
</dbReference>
<dbReference type="CDD" id="cd04048">
    <property type="entry name" value="C2A_Copine"/>
    <property type="match status" value="1"/>
</dbReference>
<name>A0AAD5XZ10_9FUNG</name>
<dbReference type="PROSITE" id="PS50004">
    <property type="entry name" value="C2"/>
    <property type="match status" value="2"/>
</dbReference>
<dbReference type="SMART" id="SM00327">
    <property type="entry name" value="VWA"/>
    <property type="match status" value="1"/>
</dbReference>
<dbReference type="PANTHER" id="PTHR10857:SF106">
    <property type="entry name" value="C2 DOMAIN-CONTAINING PROTEIN"/>
    <property type="match status" value="1"/>
</dbReference>
<dbReference type="PANTHER" id="PTHR10857">
    <property type="entry name" value="COPINE"/>
    <property type="match status" value="1"/>
</dbReference>
<comment type="similarity">
    <text evidence="4">Belongs to the copine family.</text>
</comment>
<evidence type="ECO:0000256" key="2">
    <source>
        <dbReference type="ARBA" id="ARBA00004236"/>
    </source>
</evidence>
<keyword evidence="11" id="KW-0539">Nucleus</keyword>
<feature type="compositionally biased region" description="Polar residues" evidence="12">
    <location>
        <begin position="641"/>
        <end position="653"/>
    </location>
</feature>
<feature type="region of interest" description="Disordered" evidence="12">
    <location>
        <begin position="766"/>
        <end position="821"/>
    </location>
</feature>
<protein>
    <recommendedName>
        <fullName evidence="13">C2 domain-containing protein</fullName>
    </recommendedName>
</protein>
<evidence type="ECO:0000256" key="3">
    <source>
        <dbReference type="ARBA" id="ARBA00004496"/>
    </source>
</evidence>
<dbReference type="GO" id="GO:0005634">
    <property type="term" value="C:nucleus"/>
    <property type="evidence" value="ECO:0007669"/>
    <property type="project" value="UniProtKB-SubCell"/>
</dbReference>
<evidence type="ECO:0000313" key="15">
    <source>
        <dbReference type="Proteomes" id="UP001211065"/>
    </source>
</evidence>
<dbReference type="InterPro" id="IPR000008">
    <property type="entry name" value="C2_dom"/>
</dbReference>
<dbReference type="Pfam" id="PF00168">
    <property type="entry name" value="C2"/>
    <property type="match status" value="2"/>
</dbReference>
<keyword evidence="8" id="KW-0677">Repeat</keyword>
<dbReference type="EMBL" id="JADGJW010000025">
    <property type="protein sequence ID" value="KAJ3226956.1"/>
    <property type="molecule type" value="Genomic_DNA"/>
</dbReference>
<feature type="domain" description="C2" evidence="13">
    <location>
        <begin position="31"/>
        <end position="159"/>
    </location>
</feature>
<dbReference type="GO" id="GO:0005886">
    <property type="term" value="C:plasma membrane"/>
    <property type="evidence" value="ECO:0007669"/>
    <property type="project" value="UniProtKB-SubCell"/>
</dbReference>
<keyword evidence="5" id="KW-1003">Cell membrane</keyword>
<dbReference type="InterPro" id="IPR010734">
    <property type="entry name" value="Copine_C"/>
</dbReference>
<evidence type="ECO:0000256" key="9">
    <source>
        <dbReference type="ARBA" id="ARBA00022837"/>
    </source>
</evidence>
<dbReference type="Gene3D" id="2.60.40.150">
    <property type="entry name" value="C2 domain"/>
    <property type="match status" value="2"/>
</dbReference>
<evidence type="ECO:0000256" key="5">
    <source>
        <dbReference type="ARBA" id="ARBA00022475"/>
    </source>
</evidence>
<evidence type="ECO:0000256" key="12">
    <source>
        <dbReference type="SAM" id="MobiDB-lite"/>
    </source>
</evidence>
<evidence type="ECO:0000256" key="4">
    <source>
        <dbReference type="ARBA" id="ARBA00009048"/>
    </source>
</evidence>
<gene>
    <name evidence="14" type="ORF">HK099_003748</name>
</gene>
<dbReference type="GO" id="GO:0071277">
    <property type="term" value="P:cellular response to calcium ion"/>
    <property type="evidence" value="ECO:0007669"/>
    <property type="project" value="TreeGrafter"/>
</dbReference>
<evidence type="ECO:0000256" key="10">
    <source>
        <dbReference type="ARBA" id="ARBA00023136"/>
    </source>
</evidence>
<accession>A0AAD5XZ10</accession>
<dbReference type="SMART" id="SM00239">
    <property type="entry name" value="C2"/>
    <property type="match status" value="2"/>
</dbReference>
<evidence type="ECO:0000256" key="7">
    <source>
        <dbReference type="ARBA" id="ARBA00022723"/>
    </source>
</evidence>
<feature type="compositionally biased region" description="Polar residues" evidence="12">
    <location>
        <begin position="766"/>
        <end position="787"/>
    </location>
</feature>
<reference evidence="14" key="1">
    <citation type="submission" date="2020-05" db="EMBL/GenBank/DDBJ databases">
        <title>Phylogenomic resolution of chytrid fungi.</title>
        <authorList>
            <person name="Stajich J.E."/>
            <person name="Amses K."/>
            <person name="Simmons R."/>
            <person name="Seto K."/>
            <person name="Myers J."/>
            <person name="Bonds A."/>
            <person name="Quandt C.A."/>
            <person name="Barry K."/>
            <person name="Liu P."/>
            <person name="Grigoriev I."/>
            <person name="Longcore J.E."/>
            <person name="James T.Y."/>
        </authorList>
    </citation>
    <scope>NUCLEOTIDE SEQUENCE</scope>
    <source>
        <strain evidence="14">JEL0476</strain>
    </source>
</reference>
<dbReference type="AlphaFoldDB" id="A0AAD5XZ10"/>
<feature type="region of interest" description="Disordered" evidence="12">
    <location>
        <begin position="633"/>
        <end position="653"/>
    </location>
</feature>
<dbReference type="InterPro" id="IPR002035">
    <property type="entry name" value="VWF_A"/>
</dbReference>
<evidence type="ECO:0000313" key="14">
    <source>
        <dbReference type="EMBL" id="KAJ3226956.1"/>
    </source>
</evidence>
<evidence type="ECO:0000256" key="11">
    <source>
        <dbReference type="ARBA" id="ARBA00023242"/>
    </source>
</evidence>
<dbReference type="SUPFAM" id="SSF53300">
    <property type="entry name" value="vWA-like"/>
    <property type="match status" value="1"/>
</dbReference>